<dbReference type="KEGG" id="ure:UREG_01368"/>
<evidence type="ECO:0000313" key="10">
    <source>
        <dbReference type="EMBL" id="EEP76519.1"/>
    </source>
</evidence>
<evidence type="ECO:0000256" key="8">
    <source>
        <dbReference type="SAM" id="Phobius"/>
    </source>
</evidence>
<dbReference type="Gene3D" id="1.20.1250.20">
    <property type="entry name" value="MFS general substrate transporter like domains"/>
    <property type="match status" value="2"/>
</dbReference>
<dbReference type="InterPro" id="IPR020846">
    <property type="entry name" value="MFS_dom"/>
</dbReference>
<comment type="subcellular location">
    <subcellularLocation>
        <location evidence="1">Membrane</location>
        <topology evidence="1">Multi-pass membrane protein</topology>
    </subcellularLocation>
</comment>
<evidence type="ECO:0000256" key="2">
    <source>
        <dbReference type="ARBA" id="ARBA00007520"/>
    </source>
</evidence>
<dbReference type="Pfam" id="PF07690">
    <property type="entry name" value="MFS_1"/>
    <property type="match status" value="1"/>
</dbReference>
<evidence type="ECO:0000259" key="9">
    <source>
        <dbReference type="PROSITE" id="PS50850"/>
    </source>
</evidence>
<feature type="transmembrane region" description="Helical" evidence="8">
    <location>
        <begin position="404"/>
        <end position="426"/>
    </location>
</feature>
<dbReference type="VEuPathDB" id="FungiDB:UREG_01368"/>
<evidence type="ECO:0000256" key="5">
    <source>
        <dbReference type="ARBA" id="ARBA00022989"/>
    </source>
</evidence>
<feature type="transmembrane region" description="Helical" evidence="8">
    <location>
        <begin position="40"/>
        <end position="59"/>
    </location>
</feature>
<evidence type="ECO:0000313" key="11">
    <source>
        <dbReference type="Proteomes" id="UP000002058"/>
    </source>
</evidence>
<dbReference type="AlphaFoldDB" id="C4JHK5"/>
<feature type="transmembrane region" description="Helical" evidence="8">
    <location>
        <begin position="134"/>
        <end position="151"/>
    </location>
</feature>
<dbReference type="EMBL" id="CH476615">
    <property type="protein sequence ID" value="EEP76519.1"/>
    <property type="molecule type" value="Genomic_DNA"/>
</dbReference>
<reference evidence="11" key="1">
    <citation type="journal article" date="2009" name="Genome Res.">
        <title>Comparative genomic analyses of the human fungal pathogens Coccidioides and their relatives.</title>
        <authorList>
            <person name="Sharpton T.J."/>
            <person name="Stajich J.E."/>
            <person name="Rounsley S.D."/>
            <person name="Gardner M.J."/>
            <person name="Wortman J.R."/>
            <person name="Jordar V.S."/>
            <person name="Maiti R."/>
            <person name="Kodira C.D."/>
            <person name="Neafsey D.E."/>
            <person name="Zeng Q."/>
            <person name="Hung C.-Y."/>
            <person name="McMahan C."/>
            <person name="Muszewska A."/>
            <person name="Grynberg M."/>
            <person name="Mandel M.A."/>
            <person name="Kellner E.M."/>
            <person name="Barker B.M."/>
            <person name="Galgiani J.N."/>
            <person name="Orbach M.J."/>
            <person name="Kirkland T.N."/>
            <person name="Cole G.T."/>
            <person name="Henn M.R."/>
            <person name="Birren B.W."/>
            <person name="Taylor J.W."/>
        </authorList>
    </citation>
    <scope>NUCLEOTIDE SEQUENCE [LARGE SCALE GENOMIC DNA]</scope>
    <source>
        <strain evidence="11">UAMH 1704</strain>
    </source>
</reference>
<evidence type="ECO:0000256" key="7">
    <source>
        <dbReference type="SAM" id="MobiDB-lite"/>
    </source>
</evidence>
<dbReference type="FunFam" id="1.20.1250.20:FF:000429">
    <property type="entry name" value="MFS drug efflux transporter, putative"/>
    <property type="match status" value="1"/>
</dbReference>
<evidence type="ECO:0000256" key="4">
    <source>
        <dbReference type="ARBA" id="ARBA00022692"/>
    </source>
</evidence>
<dbReference type="PANTHER" id="PTHR23501">
    <property type="entry name" value="MAJOR FACILITATOR SUPERFAMILY"/>
    <property type="match status" value="1"/>
</dbReference>
<dbReference type="HOGENOM" id="CLU_000960_22_1_1"/>
<keyword evidence="6 8" id="KW-0472">Membrane</keyword>
<name>C4JHK5_UNCRE</name>
<feature type="transmembrane region" description="Helical" evidence="8">
    <location>
        <begin position="374"/>
        <end position="392"/>
    </location>
</feature>
<organism evidence="10 11">
    <name type="scientific">Uncinocarpus reesii (strain UAMH 1704)</name>
    <dbReference type="NCBI Taxonomy" id="336963"/>
    <lineage>
        <taxon>Eukaryota</taxon>
        <taxon>Fungi</taxon>
        <taxon>Dikarya</taxon>
        <taxon>Ascomycota</taxon>
        <taxon>Pezizomycotina</taxon>
        <taxon>Eurotiomycetes</taxon>
        <taxon>Eurotiomycetidae</taxon>
        <taxon>Onygenales</taxon>
        <taxon>Onygenaceae</taxon>
        <taxon>Uncinocarpus</taxon>
    </lineage>
</organism>
<dbReference type="GO" id="GO:0005886">
    <property type="term" value="C:plasma membrane"/>
    <property type="evidence" value="ECO:0007669"/>
    <property type="project" value="TreeGrafter"/>
</dbReference>
<keyword evidence="11" id="KW-1185">Reference proteome</keyword>
<feature type="transmembrane region" description="Helical" evidence="8">
    <location>
        <begin position="172"/>
        <end position="192"/>
    </location>
</feature>
<evidence type="ECO:0000256" key="3">
    <source>
        <dbReference type="ARBA" id="ARBA00022448"/>
    </source>
</evidence>
<dbReference type="Proteomes" id="UP000002058">
    <property type="component" value="Unassembled WGS sequence"/>
</dbReference>
<dbReference type="CDD" id="cd17502">
    <property type="entry name" value="MFS_Azr1_MDR_like"/>
    <property type="match status" value="1"/>
</dbReference>
<dbReference type="OrthoDB" id="10021397at2759"/>
<feature type="transmembrane region" description="Helical" evidence="8">
    <location>
        <begin position="270"/>
        <end position="289"/>
    </location>
</feature>
<evidence type="ECO:0000256" key="1">
    <source>
        <dbReference type="ARBA" id="ARBA00004141"/>
    </source>
</evidence>
<feature type="domain" description="Major facilitator superfamily (MFS) profile" evidence="9">
    <location>
        <begin position="45"/>
        <end position="492"/>
    </location>
</feature>
<evidence type="ECO:0000256" key="6">
    <source>
        <dbReference type="ARBA" id="ARBA00023136"/>
    </source>
</evidence>
<dbReference type="InterPro" id="IPR036259">
    <property type="entry name" value="MFS_trans_sf"/>
</dbReference>
<gene>
    <name evidence="10" type="ORF">UREG_01368</name>
</gene>
<protein>
    <recommendedName>
        <fullName evidence="9">Major facilitator superfamily (MFS) profile domain-containing protein</fullName>
    </recommendedName>
</protein>
<feature type="transmembrane region" description="Helical" evidence="8">
    <location>
        <begin position="198"/>
        <end position="217"/>
    </location>
</feature>
<dbReference type="RefSeq" id="XP_002541852.1">
    <property type="nucleotide sequence ID" value="XM_002541806.1"/>
</dbReference>
<dbReference type="GO" id="GO:0022857">
    <property type="term" value="F:transmembrane transporter activity"/>
    <property type="evidence" value="ECO:0007669"/>
    <property type="project" value="InterPro"/>
</dbReference>
<dbReference type="SUPFAM" id="SSF103473">
    <property type="entry name" value="MFS general substrate transporter"/>
    <property type="match status" value="2"/>
</dbReference>
<dbReference type="OMA" id="KCRMIDW"/>
<feature type="transmembrane region" description="Helical" evidence="8">
    <location>
        <begin position="238"/>
        <end position="264"/>
    </location>
</feature>
<dbReference type="GeneID" id="8442697"/>
<dbReference type="PANTHER" id="PTHR23501:SF12">
    <property type="entry name" value="MAJOR FACILITATOR SUPERFAMILY (MFS) PROFILE DOMAIN-CONTAINING PROTEIN-RELATED"/>
    <property type="match status" value="1"/>
</dbReference>
<feature type="transmembrane region" description="Helical" evidence="8">
    <location>
        <begin position="109"/>
        <end position="128"/>
    </location>
</feature>
<dbReference type="InterPro" id="IPR011701">
    <property type="entry name" value="MFS"/>
</dbReference>
<dbReference type="eggNOG" id="KOG0254">
    <property type="taxonomic scope" value="Eukaryota"/>
</dbReference>
<feature type="transmembrane region" description="Helical" evidence="8">
    <location>
        <begin position="79"/>
        <end position="97"/>
    </location>
</feature>
<keyword evidence="5 8" id="KW-1133">Transmembrane helix</keyword>
<keyword evidence="4 8" id="KW-0812">Transmembrane</keyword>
<sequence length="570" mass="61600">MDENGPSGRNIEPKPNGNLENGVEPAENDKEESPRQLHGIKWAIAYISMLSTTFLFALDNTVVADIQPAILEDFGEIELLPWIGTGFALGSMCILPWGKAYGVFDLKVVYLLNVVVFEIGSAVCGAAPNMTAMIIARVVAGIGGSGMYSGTMTYVSMTTSMKERAMYMSGNAVMWGLGSVLGPVVGGAFAISSATWRWAFYINLVIGALFAPSYLFLLPRIDPRPGKSLREKLRMIDWISSVVFLGGCACFTMAISFGGAVYAWSSGPEITLWVMTAVLLIITILLSFFHPGVTKENRLYPAHFLKRPILINMQLQIFLSSGFILSMTYYIPLFFQFLRTDGPLDAGVRLLPFIVSMVVLSLLNGALMPKLAYIGPWHIVGSALAVIGSALMYTVNEHTSNANIYGYTVLVGAGGGCYIVAGFAIVQSLVPVHDIPNAVGALTICKIPASTTFSPYLDTNFDYPQTGQDLGMVTFLAVGGALFQNFALKNVKQALPALSRTEIKDLIAGTSSHAFKSLSDEDKVRVIPQIASAMRSVWLLFLAGAVISFILSVTLAVSRLFPFVRLSLHA</sequence>
<feature type="transmembrane region" description="Helical" evidence="8">
    <location>
        <begin position="350"/>
        <end position="367"/>
    </location>
</feature>
<dbReference type="InParanoid" id="C4JHK5"/>
<proteinExistence type="inferred from homology"/>
<feature type="transmembrane region" description="Helical" evidence="8">
    <location>
        <begin position="309"/>
        <end position="330"/>
    </location>
</feature>
<keyword evidence="3" id="KW-0813">Transport</keyword>
<dbReference type="PROSITE" id="PS50850">
    <property type="entry name" value="MFS"/>
    <property type="match status" value="1"/>
</dbReference>
<feature type="transmembrane region" description="Helical" evidence="8">
    <location>
        <begin position="537"/>
        <end position="561"/>
    </location>
</feature>
<feature type="region of interest" description="Disordered" evidence="7">
    <location>
        <begin position="1"/>
        <end position="34"/>
    </location>
</feature>
<comment type="similarity">
    <text evidence="2">Belongs to the major facilitator superfamily. TCR/Tet family.</text>
</comment>
<accession>C4JHK5</accession>